<organism evidence="5 6">
    <name type="scientific">Clostridium neuense</name>
    <dbReference type="NCBI Taxonomy" id="1728934"/>
    <lineage>
        <taxon>Bacteria</taxon>
        <taxon>Bacillati</taxon>
        <taxon>Bacillota</taxon>
        <taxon>Clostridia</taxon>
        <taxon>Eubacteriales</taxon>
        <taxon>Clostridiaceae</taxon>
        <taxon>Clostridium</taxon>
    </lineage>
</organism>
<dbReference type="InterPro" id="IPR050679">
    <property type="entry name" value="Bact_HTH_transcr_reg"/>
</dbReference>
<dbReference type="PRINTS" id="PR00035">
    <property type="entry name" value="HTHGNTR"/>
</dbReference>
<evidence type="ECO:0000256" key="1">
    <source>
        <dbReference type="ARBA" id="ARBA00023015"/>
    </source>
</evidence>
<dbReference type="SMART" id="SM00345">
    <property type="entry name" value="HTH_GNTR"/>
    <property type="match status" value="1"/>
</dbReference>
<gene>
    <name evidence="5" type="ORF">ACJDT4_19710</name>
</gene>
<sequence length="241" mass="27955">MGEKNGNRSRDEAIEKIEYYIIENKLAPHDRLPSERDLCEMWGFNRSTLRSAIQRLVVEGKVYQKKGSGTYVAEPKLVRNLQGLRSFSKEVSDNGKSYADRILSLDMIESNKQTTKKLHVPLGHNVYVLTRLRYIGEEPVTIENSFIDAKHFQKLKLHDFSRESLYEVFEKEYGIQIMKGEERVGIAYATEYEAELLNIKPGQAVFYLTGIVYDEKEEPVEYFKSIVRSDKVRFASVLKQK</sequence>
<dbReference type="Gene3D" id="3.40.1410.10">
    <property type="entry name" value="Chorismate lyase-like"/>
    <property type="match status" value="1"/>
</dbReference>
<evidence type="ECO:0000256" key="3">
    <source>
        <dbReference type="ARBA" id="ARBA00023163"/>
    </source>
</evidence>
<protein>
    <submittedName>
        <fullName evidence="5">GntR family transcriptional regulator</fullName>
    </submittedName>
</protein>
<dbReference type="Proteomes" id="UP001623592">
    <property type="component" value="Unassembled WGS sequence"/>
</dbReference>
<comment type="caution">
    <text evidence="5">The sequence shown here is derived from an EMBL/GenBank/DDBJ whole genome shotgun (WGS) entry which is preliminary data.</text>
</comment>
<dbReference type="Gene3D" id="1.10.10.10">
    <property type="entry name" value="Winged helix-like DNA-binding domain superfamily/Winged helix DNA-binding domain"/>
    <property type="match status" value="1"/>
</dbReference>
<evidence type="ECO:0000313" key="6">
    <source>
        <dbReference type="Proteomes" id="UP001623592"/>
    </source>
</evidence>
<keyword evidence="6" id="KW-1185">Reference proteome</keyword>
<dbReference type="InterPro" id="IPR036390">
    <property type="entry name" value="WH_DNA-bd_sf"/>
</dbReference>
<evidence type="ECO:0000256" key="2">
    <source>
        <dbReference type="ARBA" id="ARBA00023125"/>
    </source>
</evidence>
<dbReference type="PANTHER" id="PTHR44846:SF1">
    <property type="entry name" value="MANNOSYL-D-GLYCERATE TRANSPORT_METABOLISM SYSTEM REPRESSOR MNGR-RELATED"/>
    <property type="match status" value="1"/>
</dbReference>
<dbReference type="InterPro" id="IPR028978">
    <property type="entry name" value="Chorismate_lyase_/UTRA_dom_sf"/>
</dbReference>
<dbReference type="SUPFAM" id="SSF64288">
    <property type="entry name" value="Chorismate lyase-like"/>
    <property type="match status" value="1"/>
</dbReference>
<reference evidence="5 6" key="1">
    <citation type="submission" date="2024-11" db="EMBL/GenBank/DDBJ databases">
        <authorList>
            <person name="Heng Y.C."/>
            <person name="Lim A.C.H."/>
            <person name="Lee J.K.Y."/>
            <person name="Kittelmann S."/>
        </authorList>
    </citation>
    <scope>NUCLEOTIDE SEQUENCE [LARGE SCALE GENOMIC DNA]</scope>
    <source>
        <strain evidence="5 6">WILCCON 0114</strain>
    </source>
</reference>
<dbReference type="InterPro" id="IPR011663">
    <property type="entry name" value="UTRA"/>
</dbReference>
<keyword evidence="3" id="KW-0804">Transcription</keyword>
<evidence type="ECO:0000313" key="5">
    <source>
        <dbReference type="EMBL" id="MFL0252644.1"/>
    </source>
</evidence>
<dbReference type="Pfam" id="PF07702">
    <property type="entry name" value="UTRA"/>
    <property type="match status" value="1"/>
</dbReference>
<dbReference type="InterPro" id="IPR036388">
    <property type="entry name" value="WH-like_DNA-bd_sf"/>
</dbReference>
<keyword evidence="1" id="KW-0805">Transcription regulation</keyword>
<accession>A0ABW8TNR2</accession>
<dbReference type="PANTHER" id="PTHR44846">
    <property type="entry name" value="MANNOSYL-D-GLYCERATE TRANSPORT/METABOLISM SYSTEM REPRESSOR MNGR-RELATED"/>
    <property type="match status" value="1"/>
</dbReference>
<dbReference type="InterPro" id="IPR000524">
    <property type="entry name" value="Tscrpt_reg_HTH_GntR"/>
</dbReference>
<dbReference type="EMBL" id="JBJIAA010000019">
    <property type="protein sequence ID" value="MFL0252644.1"/>
    <property type="molecule type" value="Genomic_DNA"/>
</dbReference>
<evidence type="ECO:0000259" key="4">
    <source>
        <dbReference type="PROSITE" id="PS50949"/>
    </source>
</evidence>
<feature type="domain" description="HTH gntR-type" evidence="4">
    <location>
        <begin position="7"/>
        <end position="75"/>
    </location>
</feature>
<dbReference type="CDD" id="cd07377">
    <property type="entry name" value="WHTH_GntR"/>
    <property type="match status" value="1"/>
</dbReference>
<proteinExistence type="predicted"/>
<dbReference type="SUPFAM" id="SSF46785">
    <property type="entry name" value="Winged helix' DNA-binding domain"/>
    <property type="match status" value="1"/>
</dbReference>
<keyword evidence="2" id="KW-0238">DNA-binding</keyword>
<dbReference type="RefSeq" id="WP_406789301.1">
    <property type="nucleotide sequence ID" value="NZ_JBJIAA010000019.1"/>
</dbReference>
<dbReference type="PROSITE" id="PS50949">
    <property type="entry name" value="HTH_GNTR"/>
    <property type="match status" value="1"/>
</dbReference>
<dbReference type="SMART" id="SM00866">
    <property type="entry name" value="UTRA"/>
    <property type="match status" value="1"/>
</dbReference>
<dbReference type="Pfam" id="PF00392">
    <property type="entry name" value="GntR"/>
    <property type="match status" value="1"/>
</dbReference>
<name>A0ABW8TNR2_9CLOT</name>